<protein>
    <submittedName>
        <fullName evidence="1">Uncharacterized protein</fullName>
    </submittedName>
</protein>
<dbReference type="PANTHER" id="PTHR42085:SF2">
    <property type="entry name" value="F-BOX DOMAIN-CONTAINING PROTEIN"/>
    <property type="match status" value="1"/>
</dbReference>
<evidence type="ECO:0000313" key="2">
    <source>
        <dbReference type="Proteomes" id="UP000243797"/>
    </source>
</evidence>
<dbReference type="Proteomes" id="UP000243797">
    <property type="component" value="Unassembled WGS sequence"/>
</dbReference>
<dbReference type="InterPro" id="IPR038883">
    <property type="entry name" value="AN11006-like"/>
</dbReference>
<name>A0A2K1QKD5_9PEZI</name>
<dbReference type="EMBL" id="NKHZ01000068">
    <property type="protein sequence ID" value="PNS15625.1"/>
    <property type="molecule type" value="Genomic_DNA"/>
</dbReference>
<evidence type="ECO:0000313" key="1">
    <source>
        <dbReference type="EMBL" id="PNS15625.1"/>
    </source>
</evidence>
<keyword evidence="2" id="KW-1185">Reference proteome</keyword>
<accession>A0A2K1QKD5</accession>
<gene>
    <name evidence="1" type="ORF">CAC42_4077</name>
</gene>
<reference evidence="1 2" key="1">
    <citation type="submission" date="2017-06" db="EMBL/GenBank/DDBJ databases">
        <title>Draft genome sequence of a variant of Elsinoe murrayae.</title>
        <authorList>
            <person name="Cheng Q."/>
        </authorList>
    </citation>
    <scope>NUCLEOTIDE SEQUENCE [LARGE SCALE GENOMIC DNA]</scope>
    <source>
        <strain evidence="1 2">CQ-2017a</strain>
    </source>
</reference>
<organism evidence="1 2">
    <name type="scientific">Sphaceloma murrayae</name>
    <dbReference type="NCBI Taxonomy" id="2082308"/>
    <lineage>
        <taxon>Eukaryota</taxon>
        <taxon>Fungi</taxon>
        <taxon>Dikarya</taxon>
        <taxon>Ascomycota</taxon>
        <taxon>Pezizomycotina</taxon>
        <taxon>Dothideomycetes</taxon>
        <taxon>Dothideomycetidae</taxon>
        <taxon>Myriangiales</taxon>
        <taxon>Elsinoaceae</taxon>
        <taxon>Sphaceloma</taxon>
    </lineage>
</organism>
<sequence>MNPTILHRSISINSLPSEIQDAIFCYALIHKEQVPVYTLLFHTWASQQPSQSQLGNFAKAPGHELIRSYSTMNSALSQIAFGLLRTSKMVSRHAAAVFYSKNRFGFAGLHDLEPVLSWLHGIGDNASHVKNLRIVVREPRTQEMQFQPGVDRYYPHCHRHLAHPLPHPHRRRCVASWKPREKHIQEMEDLLRSLPRLGRHHVSITIRFQGLRLMGYFFLTREEMIEAAGGYRPSAAHITHWRFDWFVGDISSNARFIFEIATTQDYLDRNRADLGGQGWVIGASGKAGTTFYNSIDIVRCALVKQTEQFLFTEADMIHLSEPVEELETGPKLCEACEVCWKAKGLGPPAQLDTDAHDYQVVMAELSHNIARRVR</sequence>
<comment type="caution">
    <text evidence="1">The sequence shown here is derived from an EMBL/GenBank/DDBJ whole genome shotgun (WGS) entry which is preliminary data.</text>
</comment>
<dbReference type="PANTHER" id="PTHR42085">
    <property type="entry name" value="F-BOX DOMAIN-CONTAINING PROTEIN"/>
    <property type="match status" value="1"/>
</dbReference>
<dbReference type="AlphaFoldDB" id="A0A2K1QKD5"/>
<proteinExistence type="predicted"/>
<dbReference type="InParanoid" id="A0A2K1QKD5"/>
<dbReference type="OrthoDB" id="62952at2759"/>